<dbReference type="Proteomes" id="UP000295506">
    <property type="component" value="Unassembled WGS sequence"/>
</dbReference>
<dbReference type="InterPro" id="IPR043148">
    <property type="entry name" value="TagF_C"/>
</dbReference>
<dbReference type="RefSeq" id="WP_066799791.1">
    <property type="nucleotide sequence ID" value="NZ_CP014206.1"/>
</dbReference>
<dbReference type="GO" id="GO:0016020">
    <property type="term" value="C:membrane"/>
    <property type="evidence" value="ECO:0007669"/>
    <property type="project" value="InterPro"/>
</dbReference>
<dbReference type="EMBL" id="CP014206">
    <property type="protein sequence ID" value="AMK10060.1"/>
    <property type="molecule type" value="Genomic_DNA"/>
</dbReference>
<dbReference type="InterPro" id="IPR007554">
    <property type="entry name" value="Glycerophosphate_synth"/>
</dbReference>
<gene>
    <name evidence="2" type="ORF">AWY79_02485</name>
    <name evidence="3" type="ORF">EDC59_11051</name>
</gene>
<protein>
    <submittedName>
        <fullName evidence="3">CDP-glycerol glycerophosphotransferase (TagB/SpsB family)</fullName>
    </submittedName>
    <submittedName>
        <fullName evidence="2">Glycosyltransferase</fullName>
    </submittedName>
</protein>
<accession>A0A126QJA3</accession>
<reference evidence="2 4" key="1">
    <citation type="journal article" date="2016" name="Front. Microbiol.">
        <title>Genome Sequence of the Piezophilic, Mesophilic Sulfate-Reducing Bacterium Desulfovibrio indicus J2T.</title>
        <authorList>
            <person name="Cao J."/>
            <person name="Maignien L."/>
            <person name="Shao Z."/>
            <person name="Alain K."/>
            <person name="Jebbar M."/>
        </authorList>
    </citation>
    <scope>NUCLEOTIDE SEQUENCE [LARGE SCALE GENOMIC DNA]</scope>
    <source>
        <strain evidence="2 4">J2</strain>
    </source>
</reference>
<dbReference type="GO" id="GO:0016758">
    <property type="term" value="F:hexosyltransferase activity"/>
    <property type="evidence" value="ECO:0007669"/>
    <property type="project" value="UniProtKB-ARBA"/>
</dbReference>
<evidence type="ECO:0000259" key="1">
    <source>
        <dbReference type="Pfam" id="PF00535"/>
    </source>
</evidence>
<evidence type="ECO:0000313" key="4">
    <source>
        <dbReference type="Proteomes" id="UP000055611"/>
    </source>
</evidence>
<dbReference type="EMBL" id="SOBK01000010">
    <property type="protein sequence ID" value="TDT86970.1"/>
    <property type="molecule type" value="Genomic_DNA"/>
</dbReference>
<dbReference type="CDD" id="cd00761">
    <property type="entry name" value="Glyco_tranf_GTA_type"/>
    <property type="match status" value="1"/>
</dbReference>
<dbReference type="Proteomes" id="UP000055611">
    <property type="component" value="Chromosome"/>
</dbReference>
<dbReference type="GO" id="GO:0047355">
    <property type="term" value="F:CDP-glycerol glycerophosphotransferase activity"/>
    <property type="evidence" value="ECO:0007669"/>
    <property type="project" value="InterPro"/>
</dbReference>
<dbReference type="OrthoDB" id="8564828at2"/>
<keyword evidence="4" id="KW-1185">Reference proteome</keyword>
<evidence type="ECO:0000313" key="2">
    <source>
        <dbReference type="EMBL" id="AMK10060.1"/>
    </source>
</evidence>
<dbReference type="InterPro" id="IPR029044">
    <property type="entry name" value="Nucleotide-diphossugar_trans"/>
</dbReference>
<sequence length="852" mass="97885">MTAVSVVVAVYNAQPWLDRFFASLQRQTLRDFEVVMVDDASTDQSAALIEKTAEADPRFRLVRLPVNSGAGTARNTGIMEARGETLCFADPDDLLPETSLEVRYTAYKHHNAIVRACHDEIGDDGSMRNHETRPDRLPELFSPVDEAERVGVNPFLCAHWTWLFPTELLRRHKIFNGEDMRTAEDIVLLNKLFFHIKRMVWIPDTVYLWMKHEESLSTTRYTAEHYENYFQCCDVFYREAGKHRRMELADQFFDGYLALYPGHLLAQAAQGASDELDAQKLIAATARIAERYAVFARCAEVLRRNPAHYAGLCRLMAVLQSDNQSALLRLVESQRVFNRLMEEKRFEGVRAAGWSRQVSFDKLDREAGLVRGRYLFCDSGPEERFVSGGRDAQPAYAKNRTVHTGNGYVIFERILWLPLPPDGDERIALTVGGQDSGLNHTASQLRAAFAPRPLNDAGFPPDVRALRRLAASPAVREKFRDAWLFIDRDNEADDNAEHLYRWVRREHPEVNAWFVLNQESHDWPRLQAEGFRLVPHGTMEHFALFLSASKLVSSQMDVYIYAPLEERYYSDFQRPKFICLQHGVTKEDISSWLNPVPIDLFVTASPAEYASIVSDGTAYIMTEKEVRLTSFPRFDKLLEPVEQENTLLVMPTWRSDLVGEWDGKGQRRERNEAFYSSSYVATWKDVFDDPRLKALLDKYDYNVVFFAHPGFEEYLDGMPFPAYVDKRSKRHGSLMELMKRSRVMITDFSSVAFDMAHAKRSVLYYQPEDEAGYARRQNRKTGFFHYSTMGFGPVCRDRDALIAALEDALRAGGVPAPEYAEREQNTFAHHDRNSCQRVFDAIRADSKHHFEG</sequence>
<proteinExistence type="predicted"/>
<dbReference type="SUPFAM" id="SSF53448">
    <property type="entry name" value="Nucleotide-diphospho-sugar transferases"/>
    <property type="match status" value="1"/>
</dbReference>
<dbReference type="KEGG" id="dej:AWY79_02485"/>
<evidence type="ECO:0000313" key="3">
    <source>
        <dbReference type="EMBL" id="TDT86970.1"/>
    </source>
</evidence>
<dbReference type="PANTHER" id="PTHR22916">
    <property type="entry name" value="GLYCOSYLTRANSFERASE"/>
    <property type="match status" value="1"/>
</dbReference>
<dbReference type="AlphaFoldDB" id="A0A126QJA3"/>
<reference evidence="3 5" key="2">
    <citation type="submission" date="2019-03" db="EMBL/GenBank/DDBJ databases">
        <title>Genomic Encyclopedia of Type Strains, Phase IV (KMG-IV): sequencing the most valuable type-strain genomes for metagenomic binning, comparative biology and taxonomic classification.</title>
        <authorList>
            <person name="Goeker M."/>
        </authorList>
    </citation>
    <scope>NUCLEOTIDE SEQUENCE [LARGE SCALE GENOMIC DNA]</scope>
    <source>
        <strain evidence="3 5">DSM 101483</strain>
    </source>
</reference>
<dbReference type="Gene3D" id="3.90.550.10">
    <property type="entry name" value="Spore Coat Polysaccharide Biosynthesis Protein SpsA, Chain A"/>
    <property type="match status" value="1"/>
</dbReference>
<dbReference type="Pfam" id="PF04464">
    <property type="entry name" value="Glyphos_transf"/>
    <property type="match status" value="1"/>
</dbReference>
<dbReference type="Pfam" id="PF00535">
    <property type="entry name" value="Glycos_transf_2"/>
    <property type="match status" value="1"/>
</dbReference>
<dbReference type="Gene3D" id="3.40.50.12580">
    <property type="match status" value="1"/>
</dbReference>
<dbReference type="InterPro" id="IPR001173">
    <property type="entry name" value="Glyco_trans_2-like"/>
</dbReference>
<name>A0A126QJA3_9BACT</name>
<evidence type="ECO:0000313" key="5">
    <source>
        <dbReference type="Proteomes" id="UP000295506"/>
    </source>
</evidence>
<dbReference type="PANTHER" id="PTHR22916:SF3">
    <property type="entry name" value="UDP-GLCNAC:BETAGAL BETA-1,3-N-ACETYLGLUCOSAMINYLTRANSFERASE-LIKE PROTEIN 1"/>
    <property type="match status" value="1"/>
</dbReference>
<feature type="domain" description="Glycosyltransferase 2-like" evidence="1">
    <location>
        <begin position="5"/>
        <end position="160"/>
    </location>
</feature>
<organism evidence="3 5">
    <name type="scientific">Pseudodesulfovibrio indicus</name>
    <dbReference type="NCBI Taxonomy" id="1716143"/>
    <lineage>
        <taxon>Bacteria</taxon>
        <taxon>Pseudomonadati</taxon>
        <taxon>Thermodesulfobacteriota</taxon>
        <taxon>Desulfovibrionia</taxon>
        <taxon>Desulfovibrionales</taxon>
        <taxon>Desulfovibrionaceae</taxon>
    </lineage>
</organism>